<dbReference type="PANTHER" id="PTHR48100">
    <property type="entry name" value="BROAD-SPECIFICITY PHOSPHATASE YOR283W-RELATED"/>
    <property type="match status" value="1"/>
</dbReference>
<dbReference type="Gene3D" id="3.40.50.1240">
    <property type="entry name" value="Phosphoglycerate mutase-like"/>
    <property type="match status" value="1"/>
</dbReference>
<sequence>MATRSPCAPRRTCCGGPWATTSRSPTPSSDGTRAAFRPPSTSTARRWRSCPRRRATSSSARGRTRRCRWRAEARSPERHEGATPTPGSGPPALVPSARPTRGAPLSDAEPQNETAEIRQYRFTPPPGATQLILVRHGESAPHVPGTRFELVDGHGDPALSELGRWQAERVGDRLVHEDIAAIYVTTLQRTHQTAAPLATRLGIEPIVEPELREVFLGDWEGGLYRERIAARDPIAETMFREERWDAIPGAESNDALRDRAVGAIERICAAHPDQQVVAVVHGGIIGALLAHAASSRPFAFTGADNGSIHHLVITEQRWIIRRYNDTGHLDSMSAVPSPLT</sequence>
<feature type="region of interest" description="Disordered" evidence="1">
    <location>
        <begin position="1"/>
        <end position="114"/>
    </location>
</feature>
<keyword evidence="3" id="KW-1185">Reference proteome</keyword>
<proteinExistence type="predicted"/>
<dbReference type="InterPro" id="IPR050275">
    <property type="entry name" value="PGM_Phosphatase"/>
</dbReference>
<evidence type="ECO:0000256" key="1">
    <source>
        <dbReference type="SAM" id="MobiDB-lite"/>
    </source>
</evidence>
<name>A0A5Q2RL23_9ACTN</name>
<reference evidence="2 3" key="1">
    <citation type="submission" date="2019-11" db="EMBL/GenBank/DDBJ databases">
        <authorList>
            <person name="He Y."/>
        </authorList>
    </citation>
    <scope>NUCLEOTIDE SEQUENCE [LARGE SCALE GENOMIC DNA]</scope>
    <source>
        <strain evidence="2 3">SCSIO 58843</strain>
    </source>
</reference>
<evidence type="ECO:0008006" key="4">
    <source>
        <dbReference type="Google" id="ProtNLM"/>
    </source>
</evidence>
<dbReference type="EMBL" id="CP045851">
    <property type="protein sequence ID" value="QGG95271.1"/>
    <property type="molecule type" value="Genomic_DNA"/>
</dbReference>
<feature type="compositionally biased region" description="Basic and acidic residues" evidence="1">
    <location>
        <begin position="69"/>
        <end position="81"/>
    </location>
</feature>
<organism evidence="2 3">
    <name type="scientific">Actinomarinicola tropica</name>
    <dbReference type="NCBI Taxonomy" id="2789776"/>
    <lineage>
        <taxon>Bacteria</taxon>
        <taxon>Bacillati</taxon>
        <taxon>Actinomycetota</taxon>
        <taxon>Acidimicrobiia</taxon>
        <taxon>Acidimicrobiales</taxon>
        <taxon>Iamiaceae</taxon>
        <taxon>Actinomarinicola</taxon>
    </lineage>
</organism>
<dbReference type="KEGG" id="atq:GH723_09290"/>
<feature type="compositionally biased region" description="Polar residues" evidence="1">
    <location>
        <begin position="19"/>
        <end position="31"/>
    </location>
</feature>
<dbReference type="AlphaFoldDB" id="A0A5Q2RL23"/>
<protein>
    <recommendedName>
        <fullName evidence="4">Histidine phosphatase family protein</fullName>
    </recommendedName>
</protein>
<dbReference type="InterPro" id="IPR013078">
    <property type="entry name" value="His_Pase_superF_clade-1"/>
</dbReference>
<dbReference type="SMART" id="SM00855">
    <property type="entry name" value="PGAM"/>
    <property type="match status" value="1"/>
</dbReference>
<dbReference type="GO" id="GO:0005737">
    <property type="term" value="C:cytoplasm"/>
    <property type="evidence" value="ECO:0007669"/>
    <property type="project" value="TreeGrafter"/>
</dbReference>
<gene>
    <name evidence="2" type="ORF">GH723_09290</name>
</gene>
<dbReference type="InterPro" id="IPR029033">
    <property type="entry name" value="His_PPase_superfam"/>
</dbReference>
<accession>A0A5Q2RL23</accession>
<dbReference type="GO" id="GO:0016791">
    <property type="term" value="F:phosphatase activity"/>
    <property type="evidence" value="ECO:0007669"/>
    <property type="project" value="TreeGrafter"/>
</dbReference>
<dbReference type="Pfam" id="PF00300">
    <property type="entry name" value="His_Phos_1"/>
    <property type="match status" value="1"/>
</dbReference>
<evidence type="ECO:0000313" key="3">
    <source>
        <dbReference type="Proteomes" id="UP000334019"/>
    </source>
</evidence>
<dbReference type="SUPFAM" id="SSF53254">
    <property type="entry name" value="Phosphoglycerate mutase-like"/>
    <property type="match status" value="1"/>
</dbReference>
<dbReference type="Proteomes" id="UP000334019">
    <property type="component" value="Chromosome"/>
</dbReference>
<dbReference type="PANTHER" id="PTHR48100:SF1">
    <property type="entry name" value="HISTIDINE PHOSPHATASE FAMILY PROTEIN-RELATED"/>
    <property type="match status" value="1"/>
</dbReference>
<evidence type="ECO:0000313" key="2">
    <source>
        <dbReference type="EMBL" id="QGG95271.1"/>
    </source>
</evidence>
<feature type="compositionally biased region" description="Basic residues" evidence="1">
    <location>
        <begin position="45"/>
        <end position="55"/>
    </location>
</feature>
<dbReference type="CDD" id="cd07067">
    <property type="entry name" value="HP_PGM_like"/>
    <property type="match status" value="1"/>
</dbReference>